<comment type="caution">
    <text evidence="12">The sequence shown here is derived from an EMBL/GenBank/DDBJ whole genome shotgun (WGS) entry which is preliminary data.</text>
</comment>
<sequence>MTLEPVDMPPPLTSGQAADLAQRYGLVAAARRPTLPEYVGQVWSRRHFTVAYARARLTALYADARLGQIWHVLTPLLNVFVYWLIFGYLLRRTDGTGDNYIAFLTVGVFTFTYTRESISTGTWSISNRIELVRAVHFPRACLPIAATLIQLQQLLMSMGVVITIVLATGEPLAPRWLLIVPALLLQSVFNLGCAMLMARIGARNHDIGELVPFVLRTWMYLCGVFYSVAKVAGGAPQPFRFLLESNPGAVYIELARHSLLQGFGHTTPHIWAMAVLWAGLALVGGLVVLWQAEHTYGRG</sequence>
<dbReference type="AlphaFoldDB" id="A0AA90H920"/>
<dbReference type="InterPro" id="IPR047817">
    <property type="entry name" value="ABC2_TM_bact-type"/>
</dbReference>
<feature type="transmembrane region" description="Helical" evidence="9">
    <location>
        <begin position="270"/>
        <end position="290"/>
    </location>
</feature>
<dbReference type="GO" id="GO:0015920">
    <property type="term" value="P:lipopolysaccharide transport"/>
    <property type="evidence" value="ECO:0007669"/>
    <property type="project" value="TreeGrafter"/>
</dbReference>
<keyword evidence="4 9" id="KW-1003">Cell membrane</keyword>
<dbReference type="EMBL" id="JAAGKO020000095">
    <property type="protein sequence ID" value="MDI5967519.1"/>
    <property type="molecule type" value="Genomic_DNA"/>
</dbReference>
<dbReference type="Proteomes" id="UP001156398">
    <property type="component" value="Unassembled WGS sequence"/>
</dbReference>
<dbReference type="GO" id="GO:0005886">
    <property type="term" value="C:plasma membrane"/>
    <property type="evidence" value="ECO:0007669"/>
    <property type="project" value="UniProtKB-SubCell"/>
</dbReference>
<evidence type="ECO:0000256" key="5">
    <source>
        <dbReference type="ARBA" id="ARBA00022519"/>
    </source>
</evidence>
<keyword evidence="13" id="KW-1185">Reference proteome</keyword>
<evidence type="ECO:0000256" key="6">
    <source>
        <dbReference type="ARBA" id="ARBA00022692"/>
    </source>
</evidence>
<dbReference type="PROSITE" id="PS51012">
    <property type="entry name" value="ABC_TM2"/>
    <property type="match status" value="1"/>
</dbReference>
<dbReference type="EMBL" id="JABXJJ020000013">
    <property type="protein sequence ID" value="MDI5970162.1"/>
    <property type="molecule type" value="Genomic_DNA"/>
</dbReference>
<comment type="similarity">
    <text evidence="2 9">Belongs to the ABC-2 integral membrane protein family.</text>
</comment>
<dbReference type="InterPro" id="IPR013525">
    <property type="entry name" value="ABC2_TM"/>
</dbReference>
<feature type="transmembrane region" description="Helical" evidence="9">
    <location>
        <begin position="140"/>
        <end position="166"/>
    </location>
</feature>
<evidence type="ECO:0000256" key="4">
    <source>
        <dbReference type="ARBA" id="ARBA00022475"/>
    </source>
</evidence>
<evidence type="ECO:0000256" key="7">
    <source>
        <dbReference type="ARBA" id="ARBA00022989"/>
    </source>
</evidence>
<reference evidence="12 13" key="1">
    <citation type="submission" date="2023-05" db="EMBL/GenBank/DDBJ databases">
        <title>Streptantibioticus silvisoli sp. nov., acidotolerant actinomycetes 1 from pine litter.</title>
        <authorList>
            <person name="Swiecimska M."/>
            <person name="Golinska P."/>
            <person name="Sangal V."/>
            <person name="Wachnowicz B."/>
            <person name="Goodfellow M."/>
        </authorList>
    </citation>
    <scope>NUCLEOTIDE SEQUENCE</scope>
    <source>
        <strain evidence="12">SL13</strain>
        <strain evidence="11 13">SL54</strain>
    </source>
</reference>
<feature type="transmembrane region" description="Helical" evidence="9">
    <location>
        <begin position="210"/>
        <end position="229"/>
    </location>
</feature>
<organism evidence="12">
    <name type="scientific">Streptantibioticus silvisoli</name>
    <dbReference type="NCBI Taxonomy" id="2705255"/>
    <lineage>
        <taxon>Bacteria</taxon>
        <taxon>Bacillati</taxon>
        <taxon>Actinomycetota</taxon>
        <taxon>Actinomycetes</taxon>
        <taxon>Kitasatosporales</taxon>
        <taxon>Streptomycetaceae</taxon>
        <taxon>Streptantibioticus</taxon>
    </lineage>
</organism>
<evidence type="ECO:0000259" key="10">
    <source>
        <dbReference type="PROSITE" id="PS51012"/>
    </source>
</evidence>
<evidence type="ECO:0000256" key="1">
    <source>
        <dbReference type="ARBA" id="ARBA00004429"/>
    </source>
</evidence>
<keyword evidence="3 9" id="KW-0813">Transport</keyword>
<keyword evidence="8 9" id="KW-0472">Membrane</keyword>
<protein>
    <recommendedName>
        <fullName evidence="9">Transport permease protein</fullName>
    </recommendedName>
</protein>
<evidence type="ECO:0000256" key="8">
    <source>
        <dbReference type="ARBA" id="ARBA00023136"/>
    </source>
</evidence>
<comment type="caution">
    <text evidence="9">Lacks conserved residue(s) required for the propagation of feature annotation.</text>
</comment>
<dbReference type="PANTHER" id="PTHR30413">
    <property type="entry name" value="INNER MEMBRANE TRANSPORT PERMEASE"/>
    <property type="match status" value="1"/>
</dbReference>
<keyword evidence="5" id="KW-0997">Cell inner membrane</keyword>
<evidence type="ECO:0000256" key="3">
    <source>
        <dbReference type="ARBA" id="ARBA00022448"/>
    </source>
</evidence>
<dbReference type="GO" id="GO:0140359">
    <property type="term" value="F:ABC-type transporter activity"/>
    <property type="evidence" value="ECO:0007669"/>
    <property type="project" value="InterPro"/>
</dbReference>
<keyword evidence="7 9" id="KW-1133">Transmembrane helix</keyword>
<evidence type="ECO:0000313" key="11">
    <source>
        <dbReference type="EMBL" id="MDI5967519.1"/>
    </source>
</evidence>
<proteinExistence type="inferred from homology"/>
<accession>A0AA90H920</accession>
<feature type="transmembrane region" description="Helical" evidence="9">
    <location>
        <begin position="178"/>
        <end position="198"/>
    </location>
</feature>
<evidence type="ECO:0000313" key="13">
    <source>
        <dbReference type="Proteomes" id="UP001156398"/>
    </source>
</evidence>
<evidence type="ECO:0000256" key="2">
    <source>
        <dbReference type="ARBA" id="ARBA00007783"/>
    </source>
</evidence>
<comment type="subcellular location">
    <subcellularLocation>
        <location evidence="1">Cell inner membrane</location>
        <topology evidence="1">Multi-pass membrane protein</topology>
    </subcellularLocation>
    <subcellularLocation>
        <location evidence="9">Cell membrane</location>
        <topology evidence="9">Multi-pass membrane protein</topology>
    </subcellularLocation>
</comment>
<feature type="domain" description="ABC transmembrane type-2" evidence="10">
    <location>
        <begin position="66"/>
        <end position="295"/>
    </location>
</feature>
<gene>
    <name evidence="11" type="ORF">POF43_033175</name>
    <name evidence="12" type="ORF">POF50_012560</name>
</gene>
<keyword evidence="6 9" id="KW-0812">Transmembrane</keyword>
<dbReference type="PANTHER" id="PTHR30413:SF8">
    <property type="entry name" value="TRANSPORT PERMEASE PROTEIN"/>
    <property type="match status" value="1"/>
</dbReference>
<evidence type="ECO:0000313" key="12">
    <source>
        <dbReference type="EMBL" id="MDI5970162.1"/>
    </source>
</evidence>
<feature type="transmembrane region" description="Helical" evidence="9">
    <location>
        <begin position="69"/>
        <end position="90"/>
    </location>
</feature>
<evidence type="ECO:0000256" key="9">
    <source>
        <dbReference type="RuleBase" id="RU361157"/>
    </source>
</evidence>
<dbReference type="Pfam" id="PF01061">
    <property type="entry name" value="ABC2_membrane"/>
    <property type="match status" value="1"/>
</dbReference>
<name>A0AA90H920_9ACTN</name>